<gene>
    <name evidence="1" type="ORF">MILVUS5_LOCUS14102</name>
</gene>
<protein>
    <submittedName>
        <fullName evidence="1">Uncharacterized protein</fullName>
    </submittedName>
</protein>
<dbReference type="EMBL" id="CASHSV030000066">
    <property type="protein sequence ID" value="CAJ2645168.1"/>
    <property type="molecule type" value="Genomic_DNA"/>
</dbReference>
<dbReference type="Proteomes" id="UP001177021">
    <property type="component" value="Unassembled WGS sequence"/>
</dbReference>
<proteinExistence type="predicted"/>
<sequence>MAQQQQQRRDDQFQNISRTNNSDIQKNDGIFGNRTATEPVAAYPVTEQAYVTTATGNAPGGVGGTTTTTRYEYTAIYGTPAAPGFDGASAGGDQWGQEANNTGGGGGGDNTGMKMNMNMGKDKK</sequence>
<reference evidence="1" key="1">
    <citation type="submission" date="2023-10" db="EMBL/GenBank/DDBJ databases">
        <authorList>
            <person name="Rodriguez Cubillos JULIANA M."/>
            <person name="De Vega J."/>
        </authorList>
    </citation>
    <scope>NUCLEOTIDE SEQUENCE</scope>
</reference>
<evidence type="ECO:0000313" key="2">
    <source>
        <dbReference type="Proteomes" id="UP001177021"/>
    </source>
</evidence>
<keyword evidence="2" id="KW-1185">Reference proteome</keyword>
<name>A0ACB0JJ85_TRIPR</name>
<organism evidence="1 2">
    <name type="scientific">Trifolium pratense</name>
    <name type="common">Red clover</name>
    <dbReference type="NCBI Taxonomy" id="57577"/>
    <lineage>
        <taxon>Eukaryota</taxon>
        <taxon>Viridiplantae</taxon>
        <taxon>Streptophyta</taxon>
        <taxon>Embryophyta</taxon>
        <taxon>Tracheophyta</taxon>
        <taxon>Spermatophyta</taxon>
        <taxon>Magnoliopsida</taxon>
        <taxon>eudicotyledons</taxon>
        <taxon>Gunneridae</taxon>
        <taxon>Pentapetalae</taxon>
        <taxon>rosids</taxon>
        <taxon>fabids</taxon>
        <taxon>Fabales</taxon>
        <taxon>Fabaceae</taxon>
        <taxon>Papilionoideae</taxon>
        <taxon>50 kb inversion clade</taxon>
        <taxon>NPAAA clade</taxon>
        <taxon>Hologalegina</taxon>
        <taxon>IRL clade</taxon>
        <taxon>Trifolieae</taxon>
        <taxon>Trifolium</taxon>
    </lineage>
</organism>
<comment type="caution">
    <text evidence="1">The sequence shown here is derived from an EMBL/GenBank/DDBJ whole genome shotgun (WGS) entry which is preliminary data.</text>
</comment>
<evidence type="ECO:0000313" key="1">
    <source>
        <dbReference type="EMBL" id="CAJ2645168.1"/>
    </source>
</evidence>
<accession>A0ACB0JJ85</accession>